<organism evidence="2 3">
    <name type="scientific">Rubroshorea leprosula</name>
    <dbReference type="NCBI Taxonomy" id="152421"/>
    <lineage>
        <taxon>Eukaryota</taxon>
        <taxon>Viridiplantae</taxon>
        <taxon>Streptophyta</taxon>
        <taxon>Embryophyta</taxon>
        <taxon>Tracheophyta</taxon>
        <taxon>Spermatophyta</taxon>
        <taxon>Magnoliopsida</taxon>
        <taxon>eudicotyledons</taxon>
        <taxon>Gunneridae</taxon>
        <taxon>Pentapetalae</taxon>
        <taxon>rosids</taxon>
        <taxon>malvids</taxon>
        <taxon>Malvales</taxon>
        <taxon>Dipterocarpaceae</taxon>
        <taxon>Rubroshorea</taxon>
    </lineage>
</organism>
<protein>
    <submittedName>
        <fullName evidence="2">Uncharacterized protein</fullName>
    </submittedName>
</protein>
<feature type="chain" id="PRO_5043596277" evidence="1">
    <location>
        <begin position="25"/>
        <end position="111"/>
    </location>
</feature>
<proteinExistence type="predicted"/>
<dbReference type="PANTHER" id="PTHR45180:SF1">
    <property type="entry name" value="OS01G0307686 PROTEIN"/>
    <property type="match status" value="1"/>
</dbReference>
<evidence type="ECO:0000313" key="3">
    <source>
        <dbReference type="Proteomes" id="UP001054252"/>
    </source>
</evidence>
<name>A0AAV5LW32_9ROSI</name>
<evidence type="ECO:0000256" key="1">
    <source>
        <dbReference type="SAM" id="SignalP"/>
    </source>
</evidence>
<gene>
    <name evidence="2" type="ORF">SLEP1_g49202</name>
</gene>
<reference evidence="2 3" key="1">
    <citation type="journal article" date="2021" name="Commun. Biol.">
        <title>The genome of Shorea leprosula (Dipterocarpaceae) highlights the ecological relevance of drought in aseasonal tropical rainforests.</title>
        <authorList>
            <person name="Ng K.K.S."/>
            <person name="Kobayashi M.J."/>
            <person name="Fawcett J.A."/>
            <person name="Hatakeyama M."/>
            <person name="Paape T."/>
            <person name="Ng C.H."/>
            <person name="Ang C.C."/>
            <person name="Tnah L.H."/>
            <person name="Lee C.T."/>
            <person name="Nishiyama T."/>
            <person name="Sese J."/>
            <person name="O'Brien M.J."/>
            <person name="Copetti D."/>
            <person name="Mohd Noor M.I."/>
            <person name="Ong R.C."/>
            <person name="Putra M."/>
            <person name="Sireger I.Z."/>
            <person name="Indrioko S."/>
            <person name="Kosugi Y."/>
            <person name="Izuno A."/>
            <person name="Isagi Y."/>
            <person name="Lee S.L."/>
            <person name="Shimizu K.K."/>
        </authorList>
    </citation>
    <scope>NUCLEOTIDE SEQUENCE [LARGE SCALE GENOMIC DNA]</scope>
    <source>
        <strain evidence="2">214</strain>
    </source>
</reference>
<evidence type="ECO:0000313" key="2">
    <source>
        <dbReference type="EMBL" id="GKV41704.1"/>
    </source>
</evidence>
<sequence length="111" mass="12716">MPYLLVNLLVSLQSSLDLVTIGQAMQWFNLHKVRQILKKPNRVIAAHGAIHHTPQVNKALDSIMERVYGNPYWDSELKMEDDVYKHIDLLFKPVEGEEHTEPFVCAAYISG</sequence>
<accession>A0AAV5LW32</accession>
<dbReference type="Proteomes" id="UP001054252">
    <property type="component" value="Unassembled WGS sequence"/>
</dbReference>
<keyword evidence="1" id="KW-0732">Signal</keyword>
<dbReference type="PANTHER" id="PTHR45180">
    <property type="entry name" value="OS01G0307686 PROTEIN"/>
    <property type="match status" value="1"/>
</dbReference>
<dbReference type="AlphaFoldDB" id="A0AAV5LW32"/>
<keyword evidence="3" id="KW-1185">Reference proteome</keyword>
<comment type="caution">
    <text evidence="2">The sequence shown here is derived from an EMBL/GenBank/DDBJ whole genome shotgun (WGS) entry which is preliminary data.</text>
</comment>
<dbReference type="EMBL" id="BPVZ01000152">
    <property type="protein sequence ID" value="GKV41704.1"/>
    <property type="molecule type" value="Genomic_DNA"/>
</dbReference>
<feature type="signal peptide" evidence="1">
    <location>
        <begin position="1"/>
        <end position="24"/>
    </location>
</feature>